<reference evidence="6 33" key="3">
    <citation type="submission" date="2020-04" db="EMBL/GenBank/DDBJ databases">
        <authorList>
            <person name="Hitch T.C.A."/>
            <person name="Wylensek D."/>
            <person name="Clavel T."/>
        </authorList>
    </citation>
    <scope>NUCLEOTIDE SEQUENCE [LARGE SCALE GENOMIC DNA]</scope>
    <source>
        <strain evidence="6 33">BSM-383-APC-5F</strain>
    </source>
</reference>
<dbReference type="EMBL" id="QRHN01000001">
    <property type="protein sequence ID" value="RHF80876.1"/>
    <property type="molecule type" value="Genomic_DNA"/>
</dbReference>
<comment type="subcellular location">
    <subcellularLocation>
        <location evidence="1">Membrane</location>
        <topology evidence="1">Multi-pass membrane protein</topology>
    </subcellularLocation>
</comment>
<dbReference type="InterPro" id="IPR035952">
    <property type="entry name" value="Rhomboid-like_sf"/>
</dbReference>
<dbReference type="Proteomes" id="UP000283630">
    <property type="component" value="Unassembled WGS sequence"/>
</dbReference>
<evidence type="ECO:0000313" key="26">
    <source>
        <dbReference type="Proteomes" id="UP000284742"/>
    </source>
</evidence>
<keyword evidence="21" id="KW-1185">Reference proteome</keyword>
<name>A0A3E4F9Q9_9FIRM</name>
<dbReference type="EMBL" id="QSFS01000006">
    <property type="protein sequence ID" value="RHA70823.1"/>
    <property type="molecule type" value="Genomic_DNA"/>
</dbReference>
<dbReference type="EMBL" id="JABAFX010000003">
    <property type="protein sequence ID" value="NME56265.1"/>
    <property type="molecule type" value="Genomic_DNA"/>
</dbReference>
<dbReference type="Proteomes" id="UP000285981">
    <property type="component" value="Unassembled WGS sequence"/>
</dbReference>
<evidence type="ECO:0000313" key="24">
    <source>
        <dbReference type="Proteomes" id="UP000283630"/>
    </source>
</evidence>
<reference evidence="20 21" key="1">
    <citation type="submission" date="2018-08" db="EMBL/GenBank/DDBJ databases">
        <title>A genome reference for cultivated species of the human gut microbiota.</title>
        <authorList>
            <person name="Zou Y."/>
            <person name="Xue W."/>
            <person name="Luo G."/>
        </authorList>
    </citation>
    <scope>NUCLEOTIDE SEQUENCE [LARGE SCALE GENOMIC DNA]</scope>
    <source>
        <strain evidence="13 23">AF12-11</strain>
        <strain evidence="12 24">AF19-4AC</strain>
        <strain evidence="11 31">AF21-25</strain>
        <strain evidence="10 25">AF25-11</strain>
        <strain evidence="18 29">AF31-13BH</strain>
        <strain evidence="17 30">AM23-7AC</strain>
        <strain evidence="16 26">AM37-5</strain>
        <strain evidence="15 27">AM40-15AC</strain>
        <strain evidence="14 28">AM42-8</strain>
        <strain evidence="9 21">OM02-12</strain>
        <strain evidence="8 22">TF11-11</strain>
        <strain evidence="7 20">TM09-19AC</strain>
    </source>
</reference>
<dbReference type="Proteomes" id="UP000283652">
    <property type="component" value="Unassembled WGS sequence"/>
</dbReference>
<feature type="transmembrane region" description="Helical" evidence="5">
    <location>
        <begin position="98"/>
        <end position="124"/>
    </location>
</feature>
<dbReference type="Proteomes" id="UP000285652">
    <property type="component" value="Unassembled WGS sequence"/>
</dbReference>
<evidence type="ECO:0000313" key="14">
    <source>
        <dbReference type="EMBL" id="RHA70823.1"/>
    </source>
</evidence>
<evidence type="ECO:0000313" key="13">
    <source>
        <dbReference type="EMBL" id="RGW53888.1"/>
    </source>
</evidence>
<evidence type="ECO:0000313" key="21">
    <source>
        <dbReference type="Proteomes" id="UP000261055"/>
    </source>
</evidence>
<evidence type="ECO:0000313" key="12">
    <source>
        <dbReference type="EMBL" id="RGT11376.1"/>
    </source>
</evidence>
<dbReference type="EMBL" id="QSOI01000002">
    <property type="protein sequence ID" value="RGI86174.1"/>
    <property type="molecule type" value="Genomic_DNA"/>
</dbReference>
<dbReference type="Proteomes" id="UP000284742">
    <property type="component" value="Unassembled WGS sequence"/>
</dbReference>
<dbReference type="EMBL" id="QSHK01000001">
    <property type="protein sequence ID" value="RHC10628.1"/>
    <property type="molecule type" value="Genomic_DNA"/>
</dbReference>
<feature type="transmembrane region" description="Helical" evidence="5">
    <location>
        <begin position="188"/>
        <end position="209"/>
    </location>
</feature>
<evidence type="ECO:0000313" key="27">
    <source>
        <dbReference type="Proteomes" id="UP000284883"/>
    </source>
</evidence>
<dbReference type="EMBL" id="QRUK01000003">
    <property type="protein sequence ID" value="RGR60731.1"/>
    <property type="molecule type" value="Genomic_DNA"/>
</dbReference>
<dbReference type="Gene3D" id="1.20.1540.10">
    <property type="entry name" value="Rhomboid-like"/>
    <property type="match status" value="1"/>
</dbReference>
<evidence type="ECO:0000313" key="32">
    <source>
        <dbReference type="Proteomes" id="UP000358366"/>
    </source>
</evidence>
<keyword evidence="2 5" id="KW-0812">Transmembrane</keyword>
<dbReference type="Proteomes" id="UP000580130">
    <property type="component" value="Unassembled WGS sequence"/>
</dbReference>
<organism evidence="7 20">
    <name type="scientific">Dorea formicigenerans</name>
    <dbReference type="NCBI Taxonomy" id="39486"/>
    <lineage>
        <taxon>Bacteria</taxon>
        <taxon>Bacillati</taxon>
        <taxon>Bacillota</taxon>
        <taxon>Clostridia</taxon>
        <taxon>Lachnospirales</taxon>
        <taxon>Lachnospiraceae</taxon>
        <taxon>Dorea</taxon>
    </lineage>
</organism>
<evidence type="ECO:0008006" key="34">
    <source>
        <dbReference type="Google" id="ProtNLM"/>
    </source>
</evidence>
<dbReference type="Proteomes" id="UP000285642">
    <property type="component" value="Unassembled WGS sequence"/>
</dbReference>
<dbReference type="RefSeq" id="WP_005336558.1">
    <property type="nucleotide sequence ID" value="NZ_AP031430.1"/>
</dbReference>
<dbReference type="EMBL" id="QSAJ01000014">
    <property type="protein sequence ID" value="RGW53888.1"/>
    <property type="molecule type" value="Genomic_DNA"/>
</dbReference>
<dbReference type="AlphaFoldDB" id="A0A3E4F9Q9"/>
<evidence type="ECO:0000313" key="8">
    <source>
        <dbReference type="EMBL" id="RGK50111.1"/>
    </source>
</evidence>
<dbReference type="Proteomes" id="UP000266376">
    <property type="component" value="Unassembled WGS sequence"/>
</dbReference>
<evidence type="ECO:0000256" key="1">
    <source>
        <dbReference type="ARBA" id="ARBA00004141"/>
    </source>
</evidence>
<evidence type="ECO:0000313" key="28">
    <source>
        <dbReference type="Proteomes" id="UP000285642"/>
    </source>
</evidence>
<dbReference type="GO" id="GO:0016020">
    <property type="term" value="C:membrane"/>
    <property type="evidence" value="ECO:0007669"/>
    <property type="project" value="UniProtKB-SubCell"/>
</dbReference>
<protein>
    <recommendedName>
        <fullName evidence="34">Rhomboid family intramembrane serine protease</fullName>
    </recommendedName>
</protein>
<keyword evidence="4 5" id="KW-0472">Membrane</keyword>
<evidence type="ECO:0000256" key="4">
    <source>
        <dbReference type="ARBA" id="ARBA00023136"/>
    </source>
</evidence>
<reference evidence="19 32" key="2">
    <citation type="submission" date="2019-07" db="EMBL/GenBank/DDBJ databases">
        <authorList>
            <person name="Hibberd C M."/>
            <person name="Gehrig L. J."/>
            <person name="Chang H.-W."/>
            <person name="Venkatesh S."/>
        </authorList>
    </citation>
    <scope>NUCLEOTIDE SEQUENCE [LARGE SCALE GENOMIC DNA]</scope>
    <source>
        <strain evidence="19">Dorea_formicigenerans_SSTS_Bg7063</strain>
    </source>
</reference>
<evidence type="ECO:0000313" key="25">
    <source>
        <dbReference type="Proteomes" id="UP000283652"/>
    </source>
</evidence>
<evidence type="ECO:0000313" key="17">
    <source>
        <dbReference type="EMBL" id="RHF80876.1"/>
    </source>
</evidence>
<evidence type="ECO:0000313" key="31">
    <source>
        <dbReference type="Proteomes" id="UP000285981"/>
    </source>
</evidence>
<evidence type="ECO:0000313" key="19">
    <source>
        <dbReference type="EMBL" id="VUX05340.1"/>
    </source>
</evidence>
<dbReference type="EMBL" id="CABHNI010000027">
    <property type="protein sequence ID" value="VUX05340.1"/>
    <property type="molecule type" value="Genomic_DNA"/>
</dbReference>
<dbReference type="Proteomes" id="UP000284883">
    <property type="component" value="Unassembled WGS sequence"/>
</dbReference>
<evidence type="ECO:0000313" key="15">
    <source>
        <dbReference type="EMBL" id="RHB42954.1"/>
    </source>
</evidence>
<evidence type="ECO:0000313" key="10">
    <source>
        <dbReference type="EMBL" id="RGR60731.1"/>
    </source>
</evidence>
<dbReference type="Proteomes" id="UP000285666">
    <property type="component" value="Unassembled WGS sequence"/>
</dbReference>
<evidence type="ECO:0000313" key="23">
    <source>
        <dbReference type="Proteomes" id="UP000266376"/>
    </source>
</evidence>
<evidence type="ECO:0000313" key="22">
    <source>
        <dbReference type="Proteomes" id="UP000261208"/>
    </source>
</evidence>
<sequence>MNWMDKLERKIGRYAVPNLMLYIIIMYGAGYVLYLINPAFYAQYLCLNAQAILHGQVWRIITFIIQPPSYSLIWMLVALSLYYFIGKELERAWGTFRFNLYFFAGVLFHVIAAILVYVLTGLVLPLGTGYLNMSLFLVYAAMNPNAQFMLYFIIPVKAKWLAWLDGAYFIWAVIQAFLPAYGGSAYGIYYKANALAAVVSILNFLIFFLNSRNVRPYRPSQVKRKNDFHRQVHKARPVNYYKDGARHRCAVCGRTELDDPKLEFRYCSKCNGNYEYCQEHLFTHKHVI</sequence>
<dbReference type="SUPFAM" id="SSF144091">
    <property type="entry name" value="Rhomboid-like"/>
    <property type="match status" value="1"/>
</dbReference>
<evidence type="ECO:0000256" key="3">
    <source>
        <dbReference type="ARBA" id="ARBA00022989"/>
    </source>
</evidence>
<evidence type="ECO:0000313" key="6">
    <source>
        <dbReference type="EMBL" id="NME56265.1"/>
    </source>
</evidence>
<evidence type="ECO:0000313" key="30">
    <source>
        <dbReference type="Proteomes" id="UP000285666"/>
    </source>
</evidence>
<evidence type="ECO:0000313" key="18">
    <source>
        <dbReference type="EMBL" id="RHN17473.1"/>
    </source>
</evidence>
<dbReference type="EMBL" id="QSGQ01000001">
    <property type="protein sequence ID" value="RHB42954.1"/>
    <property type="molecule type" value="Genomic_DNA"/>
</dbReference>
<evidence type="ECO:0000313" key="33">
    <source>
        <dbReference type="Proteomes" id="UP000580130"/>
    </source>
</evidence>
<accession>A0A3E4F9Q9</accession>
<dbReference type="EMBL" id="QSVQ01000001">
    <property type="protein sequence ID" value="RGO54968.1"/>
    <property type="molecule type" value="Genomic_DNA"/>
</dbReference>
<gene>
    <name evidence="19" type="ORF">DFSSTS7063_01336</name>
    <name evidence="17" type="ORF">DW658_01085</name>
    <name evidence="16" type="ORF">DW860_00905</name>
    <name evidence="15" type="ORF">DW885_02775</name>
    <name evidence="14" type="ORF">DW924_07430</name>
    <name evidence="13" type="ORF">DWV67_07310</name>
    <name evidence="12" type="ORF">DWX53_02955</name>
    <name evidence="11" type="ORF">DWX78_09585</name>
    <name evidence="10" type="ORF">DWY33_03050</name>
    <name evidence="18" type="ORF">DWZ24_05050</name>
    <name evidence="9" type="ORF">DXB12_01360</name>
    <name evidence="8" type="ORF">DXD10_02495</name>
    <name evidence="7" type="ORF">DXD84_01815</name>
    <name evidence="6" type="ORF">HF855_02220</name>
</gene>
<dbReference type="Proteomes" id="UP000358366">
    <property type="component" value="Unassembled WGS sequence"/>
</dbReference>
<evidence type="ECO:0000313" key="9">
    <source>
        <dbReference type="EMBL" id="RGO54968.1"/>
    </source>
</evidence>
<evidence type="ECO:0000313" key="16">
    <source>
        <dbReference type="EMBL" id="RHC10628.1"/>
    </source>
</evidence>
<proteinExistence type="predicted"/>
<dbReference type="EMBL" id="QRWH01000002">
    <property type="protein sequence ID" value="RGT11376.1"/>
    <property type="molecule type" value="Genomic_DNA"/>
</dbReference>
<evidence type="ECO:0000313" key="7">
    <source>
        <dbReference type="EMBL" id="RGI86174.1"/>
    </source>
</evidence>
<feature type="transmembrane region" description="Helical" evidence="5">
    <location>
        <begin position="60"/>
        <end position="86"/>
    </location>
</feature>
<dbReference type="EMBL" id="QRVU01000045">
    <property type="protein sequence ID" value="RGS69723.1"/>
    <property type="molecule type" value="Genomic_DNA"/>
</dbReference>
<evidence type="ECO:0000256" key="2">
    <source>
        <dbReference type="ARBA" id="ARBA00022692"/>
    </source>
</evidence>
<feature type="transmembrane region" description="Helical" evidence="5">
    <location>
        <begin position="130"/>
        <end position="153"/>
    </location>
</feature>
<dbReference type="EMBL" id="QRQQ01000003">
    <property type="protein sequence ID" value="RHN17473.1"/>
    <property type="molecule type" value="Genomic_DNA"/>
</dbReference>
<evidence type="ECO:0000256" key="5">
    <source>
        <dbReference type="SAM" id="Phobius"/>
    </source>
</evidence>
<dbReference type="EMBL" id="QSQQ01000002">
    <property type="protein sequence ID" value="RGK50111.1"/>
    <property type="molecule type" value="Genomic_DNA"/>
</dbReference>
<dbReference type="Proteomes" id="UP000261208">
    <property type="component" value="Unassembled WGS sequence"/>
</dbReference>
<evidence type="ECO:0000313" key="29">
    <source>
        <dbReference type="Proteomes" id="UP000285652"/>
    </source>
</evidence>
<dbReference type="Proteomes" id="UP000261055">
    <property type="component" value="Unassembled WGS sequence"/>
</dbReference>
<evidence type="ECO:0000313" key="20">
    <source>
        <dbReference type="Proteomes" id="UP000260664"/>
    </source>
</evidence>
<evidence type="ECO:0000313" key="11">
    <source>
        <dbReference type="EMBL" id="RGS69723.1"/>
    </source>
</evidence>
<keyword evidence="3 5" id="KW-1133">Transmembrane helix</keyword>
<dbReference type="Proteomes" id="UP000260664">
    <property type="component" value="Unassembled WGS sequence"/>
</dbReference>
<feature type="transmembrane region" description="Helical" evidence="5">
    <location>
        <begin position="160"/>
        <end position="182"/>
    </location>
</feature>
<feature type="transmembrane region" description="Helical" evidence="5">
    <location>
        <begin position="21"/>
        <end position="40"/>
    </location>
</feature>